<feature type="compositionally biased region" description="Low complexity" evidence="10">
    <location>
        <begin position="879"/>
        <end position="905"/>
    </location>
</feature>
<dbReference type="GO" id="GO:0031507">
    <property type="term" value="P:heterochromatin formation"/>
    <property type="evidence" value="ECO:0007669"/>
    <property type="project" value="TreeGrafter"/>
</dbReference>
<keyword evidence="5" id="KW-0156">Chromatin regulator</keyword>
<feature type="region of interest" description="Disordered" evidence="10">
    <location>
        <begin position="485"/>
        <end position="506"/>
    </location>
</feature>
<reference evidence="13" key="1">
    <citation type="submission" date="2016-11" db="UniProtKB">
        <authorList>
            <consortium name="WormBaseParasite"/>
        </authorList>
    </citation>
    <scope>IDENTIFICATION</scope>
</reference>
<evidence type="ECO:0000256" key="6">
    <source>
        <dbReference type="ARBA" id="ARBA00023015"/>
    </source>
</evidence>
<dbReference type="PANTHER" id="PTHR10625">
    <property type="entry name" value="HISTONE DEACETYLASE HDAC1-RELATED"/>
    <property type="match status" value="1"/>
</dbReference>
<comment type="similarity">
    <text evidence="9">Belongs to the histone deacetylase family. HD Type 1 subfamily.</text>
</comment>
<feature type="region of interest" description="Disordered" evidence="10">
    <location>
        <begin position="638"/>
        <end position="734"/>
    </location>
</feature>
<dbReference type="InterPro" id="IPR000286">
    <property type="entry name" value="HDACs"/>
</dbReference>
<dbReference type="PANTHER" id="PTHR10625:SF10">
    <property type="entry name" value="HISTONE DEACETYLASE HDAC1"/>
    <property type="match status" value="1"/>
</dbReference>
<feature type="compositionally biased region" description="Basic and acidic residues" evidence="10">
    <location>
        <begin position="1082"/>
        <end position="1093"/>
    </location>
</feature>
<dbReference type="InterPro" id="IPR003084">
    <property type="entry name" value="HDAC_I/II"/>
</dbReference>
<proteinExistence type="inferred from homology"/>
<dbReference type="EC" id="3.5.1.98" evidence="2"/>
<feature type="compositionally biased region" description="Polar residues" evidence="10">
    <location>
        <begin position="1055"/>
        <end position="1064"/>
    </location>
</feature>
<dbReference type="PRINTS" id="PR01271">
    <property type="entry name" value="HISDACETLASE"/>
</dbReference>
<dbReference type="PRINTS" id="PR01270">
    <property type="entry name" value="HDASUPER"/>
</dbReference>
<evidence type="ECO:0000256" key="5">
    <source>
        <dbReference type="ARBA" id="ARBA00022853"/>
    </source>
</evidence>
<feature type="domain" description="Histone deacetylase" evidence="11">
    <location>
        <begin position="1"/>
        <end position="288"/>
    </location>
</feature>
<evidence type="ECO:0000256" key="10">
    <source>
        <dbReference type="SAM" id="MobiDB-lite"/>
    </source>
</evidence>
<dbReference type="SUPFAM" id="SSF52768">
    <property type="entry name" value="Arginase/deacetylase"/>
    <property type="match status" value="1"/>
</dbReference>
<evidence type="ECO:0000259" key="11">
    <source>
        <dbReference type="Pfam" id="PF00850"/>
    </source>
</evidence>
<evidence type="ECO:0000256" key="3">
    <source>
        <dbReference type="ARBA" id="ARBA00022491"/>
    </source>
</evidence>
<dbReference type="Gene3D" id="3.40.800.20">
    <property type="entry name" value="Histone deacetylase domain"/>
    <property type="match status" value="1"/>
</dbReference>
<dbReference type="GO" id="GO:0005737">
    <property type="term" value="C:cytoplasm"/>
    <property type="evidence" value="ECO:0007669"/>
    <property type="project" value="UniProtKB-ARBA"/>
</dbReference>
<feature type="region of interest" description="Disordered" evidence="10">
    <location>
        <begin position="1125"/>
        <end position="1156"/>
    </location>
</feature>
<keyword evidence="12" id="KW-1185">Reference proteome</keyword>
<feature type="compositionally biased region" description="Low complexity" evidence="10">
    <location>
        <begin position="1125"/>
        <end position="1146"/>
    </location>
</feature>
<organism evidence="12 13">
    <name type="scientific">Macrostomum lignano</name>
    <dbReference type="NCBI Taxonomy" id="282301"/>
    <lineage>
        <taxon>Eukaryota</taxon>
        <taxon>Metazoa</taxon>
        <taxon>Spiralia</taxon>
        <taxon>Lophotrochozoa</taxon>
        <taxon>Platyhelminthes</taxon>
        <taxon>Rhabditophora</taxon>
        <taxon>Macrostomorpha</taxon>
        <taxon>Macrostomida</taxon>
        <taxon>Macrostomidae</taxon>
        <taxon>Macrostomum</taxon>
    </lineage>
</organism>
<keyword evidence="4" id="KW-0378">Hydrolase</keyword>
<evidence type="ECO:0000256" key="1">
    <source>
        <dbReference type="ARBA" id="ARBA00004123"/>
    </source>
</evidence>
<evidence type="ECO:0000313" key="12">
    <source>
        <dbReference type="Proteomes" id="UP000095280"/>
    </source>
</evidence>
<dbReference type="Pfam" id="PF00850">
    <property type="entry name" value="Hist_deacetyl"/>
    <property type="match status" value="1"/>
</dbReference>
<dbReference type="GO" id="GO:0141221">
    <property type="term" value="F:histone deacetylase activity, hydrolytic mechanism"/>
    <property type="evidence" value="ECO:0007669"/>
    <property type="project" value="UniProtKB-EC"/>
</dbReference>
<feature type="region of interest" description="Disordered" evidence="10">
    <location>
        <begin position="1020"/>
        <end position="1102"/>
    </location>
</feature>
<feature type="compositionally biased region" description="Pro residues" evidence="10">
    <location>
        <begin position="440"/>
        <end position="452"/>
    </location>
</feature>
<feature type="compositionally biased region" description="Basic and acidic residues" evidence="10">
    <location>
        <begin position="1027"/>
        <end position="1046"/>
    </location>
</feature>
<feature type="compositionally biased region" description="Basic and acidic residues" evidence="10">
    <location>
        <begin position="373"/>
        <end position="394"/>
    </location>
</feature>
<comment type="subcellular location">
    <subcellularLocation>
        <location evidence="1">Nucleus</location>
    </subcellularLocation>
</comment>
<feature type="region of interest" description="Disordered" evidence="10">
    <location>
        <begin position="365"/>
        <end position="459"/>
    </location>
</feature>
<feature type="region of interest" description="Disordered" evidence="10">
    <location>
        <begin position="824"/>
        <end position="910"/>
    </location>
</feature>
<keyword evidence="6" id="KW-0805">Transcription regulation</keyword>
<dbReference type="WBParaSite" id="maker-uti_cns_0009383-snap-gene-0.5-mRNA-1">
    <property type="protein sequence ID" value="maker-uti_cns_0009383-snap-gene-0.5-mRNA-1"/>
    <property type="gene ID" value="maker-uti_cns_0009383-snap-gene-0.5"/>
</dbReference>
<keyword evidence="8" id="KW-0539">Nucleus</keyword>
<evidence type="ECO:0000256" key="4">
    <source>
        <dbReference type="ARBA" id="ARBA00022801"/>
    </source>
</evidence>
<protein>
    <recommendedName>
        <fullName evidence="2">histone deacetylase</fullName>
        <ecNumber evidence="2">3.5.1.98</ecNumber>
    </recommendedName>
</protein>
<dbReference type="GO" id="GO:0140297">
    <property type="term" value="F:DNA-binding transcription factor binding"/>
    <property type="evidence" value="ECO:0007669"/>
    <property type="project" value="UniProtKB-ARBA"/>
</dbReference>
<accession>A0A1I8I2V2</accession>
<evidence type="ECO:0000256" key="8">
    <source>
        <dbReference type="ARBA" id="ARBA00023242"/>
    </source>
</evidence>
<dbReference type="InterPro" id="IPR023801">
    <property type="entry name" value="His_deacetylse_dom"/>
</dbReference>
<dbReference type="GO" id="GO:0016581">
    <property type="term" value="C:NuRD complex"/>
    <property type="evidence" value="ECO:0007669"/>
    <property type="project" value="TreeGrafter"/>
</dbReference>
<evidence type="ECO:0000256" key="9">
    <source>
        <dbReference type="ARBA" id="ARBA00061569"/>
    </source>
</evidence>
<sequence length="1289" mass="139432">MKPHRIRMTHNLLLNYGLYRKMEIYRPHKATAEEMTRFHSDDYIKFLRSIRPDNMHEFNKQMQRFNVGEDCPVFDGLYEFCQLSTGGSIAGAVKLNKGATDIAINWGGGLHHAKKSEASGFCYVNDIVLAILELLKYHQRVLYVDIDIHHGDGVEEAFYTTDRVMTVSFHKYGEYFPGTGDLKDIGAGRGKHYAVNFPLRDGIDDEAFEQIFAPVITKVMEHYRPSATVLQCGADSLAGDRLGCFNLSLKGHGRCVQFMKKFDTPLLLLGGGGYTIRNVARCWTYETAIALGQEIPNELPYNDYFEYFGPDFKLHIQPSNMSNQNTPEYLEKIKTRLLENLRMLPNSPGVQMQDIPEDGMAVDEDVAQEEAEQDRGKRDEQRVSIRSSDKRVSGDNELSDSEDEAGDGRRDSRSGTAGARRPPPLPLARPPRTETAQRPRPTPGPPSPPPPRQTAKRKAKPMLINERDPYSPDFCCIGGTLHQTEAHRGGHRSNCPDTDDGQQGRSDAQAKVTAANADSRLAVKLAISAGELRNLAKPLALPSLPLPQKTVVAESGATKLTVSSPVAETFMPLAARRRSLLARMLALPPLPPSLLLETLADGQQVAKFQRQKSAMAVSSGGSRARQRLGHCWKGCTQNWPEHPLEPLVPTGTQRPSRQRGRALLQPLQDGPAVTAEGQPTRTEQLRDSPHGQNSRGAAHTDRTAEGQPTWTKQLRDSPHGQNSRGAAHTDRTASPVSLGCKTILTSWFMLAASGSTDLLSRLCSSTMPWCSAKTCTGRNQKLAPPTHITAQLTHTGTADTYTRATDTHTGTTDTHTSATDTYTRATDTHTGTTDTHTSATDTHTHATDTHTGDADTHTGTTDTYTGAADSHTGATDTYTGANDTHTGATDTHTGANDTHTGATDTYTGANDTHTGATDTYTGANDTHTGAIPTLIPATDTHDTHTGATDTHTGATDTHTGATALIRQTQPQYSSHSSVVNTNEAADPVPSPRKEAHQRAVQFGILNLGCGGASSHAQSAQVTVAKAEQADKDGQSGVRSERWRDRPLPPGLRLSDTANTMNTDRAGQAKSDSARRQVAGWPDSDRLLPADGRLESPNSEPCTRAAPMFTAITEAMVHQKKACCRSPRLNPAARSRPPRRSSPAAAARADDGVSASRTAPACSEHALAARAHDNEFHILLFGQIHNGLAGTAGDAFKKADVLGAQAAAKFFDVYGQLLGLSDLADFGHGRSGHAEAQSNFRRLGHVHKHQLVGWPVQLAQIPADGPLAVLAAINSDQDATNVANISNCFC</sequence>
<evidence type="ECO:0000313" key="13">
    <source>
        <dbReference type="WBParaSite" id="maker-uti_cns_0009383-snap-gene-0.5-mRNA-1"/>
    </source>
</evidence>
<keyword evidence="3" id="KW-0678">Repressor</keyword>
<feature type="compositionally biased region" description="Basic and acidic residues" evidence="10">
    <location>
        <begin position="842"/>
        <end position="856"/>
    </location>
</feature>
<evidence type="ECO:0000256" key="7">
    <source>
        <dbReference type="ARBA" id="ARBA00023163"/>
    </source>
</evidence>
<dbReference type="InterPro" id="IPR023696">
    <property type="entry name" value="Ureohydrolase_dom_sf"/>
</dbReference>
<dbReference type="Proteomes" id="UP000095280">
    <property type="component" value="Unplaced"/>
</dbReference>
<dbReference type="FunFam" id="3.40.800.20:FF:000003">
    <property type="entry name" value="Histone deacetylase"/>
    <property type="match status" value="1"/>
</dbReference>
<evidence type="ECO:0000256" key="2">
    <source>
        <dbReference type="ARBA" id="ARBA00012111"/>
    </source>
</evidence>
<keyword evidence="7" id="KW-0804">Transcription</keyword>
<dbReference type="InterPro" id="IPR037138">
    <property type="entry name" value="His_deacetylse_dom_sf"/>
</dbReference>
<feature type="compositionally biased region" description="Low complexity" evidence="10">
    <location>
        <begin position="857"/>
        <end position="869"/>
    </location>
</feature>
<name>A0A1I8I2V2_9PLAT</name>
<feature type="compositionally biased region" description="Low complexity" evidence="10">
    <location>
        <begin position="824"/>
        <end position="841"/>
    </location>
</feature>